<dbReference type="SUPFAM" id="SSF53659">
    <property type="entry name" value="Isocitrate/Isopropylmalate dehydrogenase-like"/>
    <property type="match status" value="1"/>
</dbReference>
<keyword evidence="7 10" id="KW-1208">Phospholipid metabolism</keyword>
<comment type="caution">
    <text evidence="11">The sequence shown here is derived from an EMBL/GenBank/DDBJ whole genome shotgun (WGS) entry which is preliminary data.</text>
</comment>
<dbReference type="PIRSF" id="PIRSF002465">
    <property type="entry name" value="Phsphlp_syn_PlsX"/>
    <property type="match status" value="1"/>
</dbReference>
<gene>
    <name evidence="10" type="primary">plsX</name>
    <name evidence="11" type="ORF">N780_10760</name>
</gene>
<dbReference type="UniPathway" id="UPA00085"/>
<sequence>MRLAVDAMGGDHAPKEIVLGAIEAVKNIENLEITLFGQEDKIRSHMNEDHTAIKVVHTDEMITSEDEPVRAVRRKKNASMVLMAKEVKEGRADACVSAGNTGALMSAGLFVVGRIEGIERPALSPTLPTVDGKGFLLLDVGANVDAKPNHLVQYAVMGSVYAEQVRGITSPRVGLLNVGTEDGKGNDLVKKTFKQLQGAPINFVGNIEARDLLNGVADVVVADGFTGNVTLKTIEGTAMSMFAMIKDTFMTNWKTKLAASMAKENLRGLKSKLDYSEYGGAGLFGLAAPVIKAHGSSDARAVYNAIKQACHMVDHEVNQAIQETVQNMDWDKDDDQ</sequence>
<evidence type="ECO:0000256" key="5">
    <source>
        <dbReference type="ARBA" id="ARBA00023098"/>
    </source>
</evidence>
<keyword evidence="11" id="KW-0012">Acyltransferase</keyword>
<dbReference type="InterPro" id="IPR003664">
    <property type="entry name" value="FA_synthesis"/>
</dbReference>
<comment type="subcellular location">
    <subcellularLocation>
        <location evidence="10">Cytoplasm</location>
    </subcellularLocation>
    <text evidence="10">Associated with the membrane possibly through PlsY.</text>
</comment>
<comment type="similarity">
    <text evidence="10">Belongs to the PlsX family.</text>
</comment>
<reference evidence="11 12" key="1">
    <citation type="submission" date="2013-08" db="EMBL/GenBank/DDBJ databases">
        <title>Genome of Pontibacillus chungwhensis.</title>
        <authorList>
            <person name="Wang Q."/>
            <person name="Wang G."/>
        </authorList>
    </citation>
    <scope>NUCLEOTIDE SEQUENCE [LARGE SCALE GENOMIC DNA]</scope>
    <source>
        <strain evidence="11 12">BH030062</strain>
    </source>
</reference>
<keyword evidence="6 10" id="KW-0594">Phospholipid biosynthesis</keyword>
<dbReference type="eggNOG" id="COG0416">
    <property type="taxonomic scope" value="Bacteria"/>
</dbReference>
<dbReference type="RefSeq" id="WP_036778611.1">
    <property type="nucleotide sequence ID" value="NZ_AVBG01000001.1"/>
</dbReference>
<dbReference type="OrthoDB" id="9806408at2"/>
<comment type="pathway">
    <text evidence="10">Lipid metabolism; phospholipid metabolism.</text>
</comment>
<accession>A0A0A2VGV6</accession>
<evidence type="ECO:0000256" key="1">
    <source>
        <dbReference type="ARBA" id="ARBA00001232"/>
    </source>
</evidence>
<dbReference type="Pfam" id="PF02504">
    <property type="entry name" value="FA_synthesis"/>
    <property type="match status" value="1"/>
</dbReference>
<dbReference type="InterPro" id="IPR012281">
    <property type="entry name" value="Phospholipid_synth_PlsX-like"/>
</dbReference>
<dbReference type="GO" id="GO:0043811">
    <property type="term" value="F:phosphate:acyl-[acyl carrier protein] acyltransferase activity"/>
    <property type="evidence" value="ECO:0007669"/>
    <property type="project" value="UniProtKB-UniRule"/>
</dbReference>
<dbReference type="AlphaFoldDB" id="A0A0A2VGV6"/>
<dbReference type="STRING" id="1385513.N780_10760"/>
<dbReference type="PANTHER" id="PTHR30100">
    <property type="entry name" value="FATTY ACID/PHOSPHOLIPID SYNTHESIS PROTEIN PLSX"/>
    <property type="match status" value="1"/>
</dbReference>
<dbReference type="Gene3D" id="3.40.718.10">
    <property type="entry name" value="Isopropylmalate Dehydrogenase"/>
    <property type="match status" value="1"/>
</dbReference>
<proteinExistence type="inferred from homology"/>
<evidence type="ECO:0000256" key="4">
    <source>
        <dbReference type="ARBA" id="ARBA00022679"/>
    </source>
</evidence>
<dbReference type="EC" id="2.3.1.274" evidence="8 10"/>
<dbReference type="NCBIfam" id="TIGR00182">
    <property type="entry name" value="plsX"/>
    <property type="match status" value="1"/>
</dbReference>
<keyword evidence="2 10" id="KW-0963">Cytoplasm</keyword>
<dbReference type="PANTHER" id="PTHR30100:SF1">
    <property type="entry name" value="PHOSPHATE ACYLTRANSFERASE"/>
    <property type="match status" value="1"/>
</dbReference>
<evidence type="ECO:0000256" key="3">
    <source>
        <dbReference type="ARBA" id="ARBA00022516"/>
    </source>
</evidence>
<dbReference type="Proteomes" id="UP000030153">
    <property type="component" value="Unassembled WGS sequence"/>
</dbReference>
<dbReference type="GO" id="GO:0008654">
    <property type="term" value="P:phospholipid biosynthetic process"/>
    <property type="evidence" value="ECO:0007669"/>
    <property type="project" value="UniProtKB-KW"/>
</dbReference>
<evidence type="ECO:0000313" key="11">
    <source>
        <dbReference type="EMBL" id="KGP92825.1"/>
    </source>
</evidence>
<dbReference type="GO" id="GO:0006633">
    <property type="term" value="P:fatty acid biosynthetic process"/>
    <property type="evidence" value="ECO:0007669"/>
    <property type="project" value="UniProtKB-UniRule"/>
</dbReference>
<evidence type="ECO:0000256" key="6">
    <source>
        <dbReference type="ARBA" id="ARBA00023209"/>
    </source>
</evidence>
<comment type="catalytic activity">
    <reaction evidence="1 10">
        <text>a fatty acyl-[ACP] + phosphate = an acyl phosphate + holo-[ACP]</text>
        <dbReference type="Rhea" id="RHEA:42292"/>
        <dbReference type="Rhea" id="RHEA-COMP:9685"/>
        <dbReference type="Rhea" id="RHEA-COMP:14125"/>
        <dbReference type="ChEBI" id="CHEBI:43474"/>
        <dbReference type="ChEBI" id="CHEBI:59918"/>
        <dbReference type="ChEBI" id="CHEBI:64479"/>
        <dbReference type="ChEBI" id="CHEBI:138651"/>
        <dbReference type="EC" id="2.3.1.274"/>
    </reaction>
</comment>
<evidence type="ECO:0000256" key="9">
    <source>
        <dbReference type="ARBA" id="ARBA00046608"/>
    </source>
</evidence>
<evidence type="ECO:0000256" key="10">
    <source>
        <dbReference type="HAMAP-Rule" id="MF_00019"/>
    </source>
</evidence>
<dbReference type="HAMAP" id="MF_00019">
    <property type="entry name" value="PlsX"/>
    <property type="match status" value="1"/>
</dbReference>
<evidence type="ECO:0000256" key="7">
    <source>
        <dbReference type="ARBA" id="ARBA00023264"/>
    </source>
</evidence>
<evidence type="ECO:0000256" key="2">
    <source>
        <dbReference type="ARBA" id="ARBA00022490"/>
    </source>
</evidence>
<comment type="function">
    <text evidence="10">Catalyzes the reversible formation of acyl-phosphate (acyl-PO(4)) from acyl-[acyl-carrier-protein] (acyl-ACP). This enzyme utilizes acyl-ACP as fatty acyl donor, but not acyl-CoA.</text>
</comment>
<keyword evidence="4 10" id="KW-0808">Transferase</keyword>
<protein>
    <recommendedName>
        <fullName evidence="8 10">Phosphate acyltransferase</fullName>
        <ecNumber evidence="8 10">2.3.1.274</ecNumber>
    </recommendedName>
    <alternativeName>
        <fullName evidence="10">Acyl-ACP phosphotransacylase</fullName>
    </alternativeName>
    <alternativeName>
        <fullName evidence="10">Acyl-[acyl-carrier-protein]--phosphate acyltransferase</fullName>
    </alternativeName>
    <alternativeName>
        <fullName evidence="10">Phosphate-acyl-ACP acyltransferase</fullName>
    </alternativeName>
</protein>
<name>A0A0A2VGV6_9BACI</name>
<evidence type="ECO:0000313" key="12">
    <source>
        <dbReference type="Proteomes" id="UP000030153"/>
    </source>
</evidence>
<dbReference type="EMBL" id="AVBG01000001">
    <property type="protein sequence ID" value="KGP92825.1"/>
    <property type="molecule type" value="Genomic_DNA"/>
</dbReference>
<organism evidence="11 12">
    <name type="scientific">Pontibacillus chungwhensis BH030062</name>
    <dbReference type="NCBI Taxonomy" id="1385513"/>
    <lineage>
        <taxon>Bacteria</taxon>
        <taxon>Bacillati</taxon>
        <taxon>Bacillota</taxon>
        <taxon>Bacilli</taxon>
        <taxon>Bacillales</taxon>
        <taxon>Bacillaceae</taxon>
        <taxon>Pontibacillus</taxon>
    </lineage>
</organism>
<keyword evidence="12" id="KW-1185">Reference proteome</keyword>
<comment type="subunit">
    <text evidence="9 10">Homodimer. Probably interacts with PlsY.</text>
</comment>
<keyword evidence="3 10" id="KW-0444">Lipid biosynthesis</keyword>
<dbReference type="GO" id="GO:0005737">
    <property type="term" value="C:cytoplasm"/>
    <property type="evidence" value="ECO:0007669"/>
    <property type="project" value="UniProtKB-SubCell"/>
</dbReference>
<evidence type="ECO:0000256" key="8">
    <source>
        <dbReference type="ARBA" id="ARBA00024069"/>
    </source>
</evidence>
<keyword evidence="5 10" id="KW-0443">Lipid metabolism</keyword>